<dbReference type="OrthoDB" id="331263at2759"/>
<name>A0A9P7E211_9AGAM</name>
<dbReference type="Proteomes" id="UP000807769">
    <property type="component" value="Unassembled WGS sequence"/>
</dbReference>
<dbReference type="GO" id="GO:0016255">
    <property type="term" value="P:attachment of GPI anchor to protein"/>
    <property type="evidence" value="ECO:0007669"/>
    <property type="project" value="InterPro"/>
</dbReference>
<reference evidence="1" key="1">
    <citation type="journal article" date="2020" name="New Phytol.">
        <title>Comparative genomics reveals dynamic genome evolution in host specialist ectomycorrhizal fungi.</title>
        <authorList>
            <person name="Lofgren L.A."/>
            <person name="Nguyen N.H."/>
            <person name="Vilgalys R."/>
            <person name="Ruytinx J."/>
            <person name="Liao H.L."/>
            <person name="Branco S."/>
            <person name="Kuo A."/>
            <person name="LaButti K."/>
            <person name="Lipzen A."/>
            <person name="Andreopoulos W."/>
            <person name="Pangilinan J."/>
            <person name="Riley R."/>
            <person name="Hundley H."/>
            <person name="Na H."/>
            <person name="Barry K."/>
            <person name="Grigoriev I.V."/>
            <person name="Stajich J.E."/>
            <person name="Kennedy P.G."/>
        </authorList>
    </citation>
    <scope>NUCLEOTIDE SEQUENCE</scope>
    <source>
        <strain evidence="1">MN1</strain>
    </source>
</reference>
<keyword evidence="2" id="KW-1185">Reference proteome</keyword>
<evidence type="ECO:0000313" key="1">
    <source>
        <dbReference type="EMBL" id="KAG1808690.1"/>
    </source>
</evidence>
<gene>
    <name evidence="1" type="ORF">BJ212DRAFT_1302948</name>
</gene>
<dbReference type="PANTHER" id="PTHR12959:SF11">
    <property type="entry name" value="GPI TRANSAMIDASE COMPONENT PIG-T"/>
    <property type="match status" value="1"/>
</dbReference>
<dbReference type="InterPro" id="IPR007245">
    <property type="entry name" value="PIG-T"/>
</dbReference>
<comment type="caution">
    <text evidence="1">The sequence shown here is derived from an EMBL/GenBank/DDBJ whole genome shotgun (WGS) entry which is preliminary data.</text>
</comment>
<dbReference type="RefSeq" id="XP_041188783.1">
    <property type="nucleotide sequence ID" value="XM_041333345.1"/>
</dbReference>
<proteinExistence type="predicted"/>
<dbReference type="GO" id="GO:0042765">
    <property type="term" value="C:GPI-anchor transamidase complex"/>
    <property type="evidence" value="ECO:0007669"/>
    <property type="project" value="InterPro"/>
</dbReference>
<evidence type="ECO:0000313" key="2">
    <source>
        <dbReference type="Proteomes" id="UP000807769"/>
    </source>
</evidence>
<accession>A0A9P7E211</accession>
<dbReference type="GeneID" id="64627362"/>
<dbReference type="EMBL" id="JABBWG010000037">
    <property type="protein sequence ID" value="KAG1808690.1"/>
    <property type="molecule type" value="Genomic_DNA"/>
</dbReference>
<protein>
    <submittedName>
        <fullName evidence="1">Uncharacterized protein</fullName>
    </submittedName>
</protein>
<sequence>MQGLLHFSILFDADWHGMGIHVIWKEDTGVELKFTLQVVPNPVRTSARKRRDWNLQSLFGRFIARSCPVTSFSSITDVLPEEKDHQITPENLTRVDGLTIYDLSSLLPLLILVTLLSVKRTIRGATQTRGVLSVSAANNSPQEISAGYLEIIPALLTL</sequence>
<organism evidence="1 2">
    <name type="scientific">Suillus subaureus</name>
    <dbReference type="NCBI Taxonomy" id="48587"/>
    <lineage>
        <taxon>Eukaryota</taxon>
        <taxon>Fungi</taxon>
        <taxon>Dikarya</taxon>
        <taxon>Basidiomycota</taxon>
        <taxon>Agaricomycotina</taxon>
        <taxon>Agaricomycetes</taxon>
        <taxon>Agaricomycetidae</taxon>
        <taxon>Boletales</taxon>
        <taxon>Suillineae</taxon>
        <taxon>Suillaceae</taxon>
        <taxon>Suillus</taxon>
    </lineage>
</organism>
<dbReference type="AlphaFoldDB" id="A0A9P7E211"/>
<dbReference type="PANTHER" id="PTHR12959">
    <property type="entry name" value="GPI TRANSAMIDASE COMPONENT PIG-T-RELATED"/>
    <property type="match status" value="1"/>
</dbReference>